<dbReference type="GO" id="GO:0016887">
    <property type="term" value="F:ATP hydrolysis activity"/>
    <property type="evidence" value="ECO:0007669"/>
    <property type="project" value="InterPro"/>
</dbReference>
<gene>
    <name evidence="12" type="ORF">BVJ53_07210</name>
    <name evidence="13" type="ORF">OFW50_01885</name>
</gene>
<dbReference type="GO" id="GO:0015421">
    <property type="term" value="F:ABC-type oligopeptide transporter activity"/>
    <property type="evidence" value="ECO:0007669"/>
    <property type="project" value="TreeGrafter"/>
</dbReference>
<evidence type="ECO:0000256" key="1">
    <source>
        <dbReference type="ARBA" id="ARBA00004651"/>
    </source>
</evidence>
<feature type="transmembrane region" description="Helical" evidence="9">
    <location>
        <begin position="58"/>
        <end position="84"/>
    </location>
</feature>
<dbReference type="InterPro" id="IPR036640">
    <property type="entry name" value="ABC1_TM_sf"/>
</dbReference>
<feature type="transmembrane region" description="Helical" evidence="9">
    <location>
        <begin position="12"/>
        <end position="30"/>
    </location>
</feature>
<keyword evidence="4 9" id="KW-0812">Transmembrane</keyword>
<keyword evidence="5" id="KW-0547">Nucleotide-binding</keyword>
<dbReference type="PANTHER" id="PTHR43394:SF1">
    <property type="entry name" value="ATP-BINDING CASSETTE SUB-FAMILY B MEMBER 10, MITOCHONDRIAL"/>
    <property type="match status" value="1"/>
</dbReference>
<dbReference type="InterPro" id="IPR017871">
    <property type="entry name" value="ABC_transporter-like_CS"/>
</dbReference>
<dbReference type="EMBL" id="MSSM01000016">
    <property type="protein sequence ID" value="RXT24700.1"/>
    <property type="molecule type" value="Genomic_DNA"/>
</dbReference>
<proteinExistence type="predicted"/>
<evidence type="ECO:0000256" key="6">
    <source>
        <dbReference type="ARBA" id="ARBA00022840"/>
    </source>
</evidence>
<dbReference type="GO" id="GO:0005524">
    <property type="term" value="F:ATP binding"/>
    <property type="evidence" value="ECO:0007669"/>
    <property type="project" value="UniProtKB-KW"/>
</dbReference>
<evidence type="ECO:0000259" key="11">
    <source>
        <dbReference type="PROSITE" id="PS50929"/>
    </source>
</evidence>
<accession>A0A4V1P1P1</accession>
<dbReference type="EMBL" id="CP107523">
    <property type="protein sequence ID" value="UYN56877.1"/>
    <property type="molecule type" value="Genomic_DNA"/>
</dbReference>
<dbReference type="SUPFAM" id="SSF90123">
    <property type="entry name" value="ABC transporter transmembrane region"/>
    <property type="match status" value="1"/>
</dbReference>
<dbReference type="InterPro" id="IPR003439">
    <property type="entry name" value="ABC_transporter-like_ATP-bd"/>
</dbReference>
<evidence type="ECO:0000256" key="5">
    <source>
        <dbReference type="ARBA" id="ARBA00022741"/>
    </source>
</evidence>
<dbReference type="InterPro" id="IPR003593">
    <property type="entry name" value="AAA+_ATPase"/>
</dbReference>
<evidence type="ECO:0000259" key="10">
    <source>
        <dbReference type="PROSITE" id="PS50893"/>
    </source>
</evidence>
<evidence type="ECO:0000256" key="4">
    <source>
        <dbReference type="ARBA" id="ARBA00022692"/>
    </source>
</evidence>
<keyword evidence="15" id="KW-1185">Reference proteome</keyword>
<dbReference type="InterPro" id="IPR039421">
    <property type="entry name" value="Type_1_exporter"/>
</dbReference>
<reference evidence="13" key="2">
    <citation type="submission" date="2022-10" db="EMBL/GenBank/DDBJ databases">
        <title>Comparative genomic analysis and in-vitro probiotic properties of the potential probiotic L. chiayiensis AACE 3.</title>
        <authorList>
            <person name="Kang X."/>
        </authorList>
    </citation>
    <scope>NUCLEOTIDE SEQUENCE</scope>
    <source>
        <strain evidence="13">AACE 3</strain>
    </source>
</reference>
<dbReference type="InterPro" id="IPR011527">
    <property type="entry name" value="ABC1_TM_dom"/>
</dbReference>
<organism evidence="12 14">
    <name type="scientific">Lacticaseibacillus chiayiensis</name>
    <dbReference type="NCBI Taxonomy" id="2100821"/>
    <lineage>
        <taxon>Bacteria</taxon>
        <taxon>Bacillati</taxon>
        <taxon>Bacillota</taxon>
        <taxon>Bacilli</taxon>
        <taxon>Lactobacillales</taxon>
        <taxon>Lactobacillaceae</taxon>
        <taxon>Lacticaseibacillus</taxon>
    </lineage>
</organism>
<feature type="transmembrane region" description="Helical" evidence="9">
    <location>
        <begin position="157"/>
        <end position="174"/>
    </location>
</feature>
<comment type="subcellular location">
    <subcellularLocation>
        <location evidence="1">Cell membrane</location>
        <topology evidence="1">Multi-pass membrane protein</topology>
    </subcellularLocation>
</comment>
<feature type="transmembrane region" description="Helical" evidence="9">
    <location>
        <begin position="133"/>
        <end position="151"/>
    </location>
</feature>
<dbReference type="PROSITE" id="PS50929">
    <property type="entry name" value="ABC_TM1F"/>
    <property type="match status" value="1"/>
</dbReference>
<dbReference type="PROSITE" id="PS50893">
    <property type="entry name" value="ABC_TRANSPORTER_2"/>
    <property type="match status" value="1"/>
</dbReference>
<dbReference type="PROSITE" id="PS00211">
    <property type="entry name" value="ABC_TRANSPORTER_1"/>
    <property type="match status" value="1"/>
</dbReference>
<feature type="transmembrane region" description="Helical" evidence="9">
    <location>
        <begin position="232"/>
        <end position="257"/>
    </location>
</feature>
<protein>
    <submittedName>
        <fullName evidence="13">ABC transporter ATP-binding protein/permease</fullName>
    </submittedName>
    <submittedName>
        <fullName evidence="12">Multidrug ABC transporter permease</fullName>
    </submittedName>
</protein>
<dbReference type="GO" id="GO:0005886">
    <property type="term" value="C:plasma membrane"/>
    <property type="evidence" value="ECO:0007669"/>
    <property type="project" value="UniProtKB-SubCell"/>
</dbReference>
<keyword evidence="3" id="KW-1003">Cell membrane</keyword>
<name>A0A4V1P1P1_9LACO</name>
<dbReference type="SMART" id="SM00382">
    <property type="entry name" value="AAA"/>
    <property type="match status" value="1"/>
</dbReference>
<dbReference type="PANTHER" id="PTHR43394">
    <property type="entry name" value="ATP-DEPENDENT PERMEASE MDL1, MITOCHONDRIAL"/>
    <property type="match status" value="1"/>
</dbReference>
<dbReference type="AlphaFoldDB" id="A0A4V1P1P1"/>
<dbReference type="CDD" id="cd18548">
    <property type="entry name" value="ABC_6TM_Tm287_like"/>
    <property type="match status" value="1"/>
</dbReference>
<keyword evidence="7 9" id="KW-1133">Transmembrane helix</keyword>
<evidence type="ECO:0000313" key="12">
    <source>
        <dbReference type="EMBL" id="RXT24700.1"/>
    </source>
</evidence>
<evidence type="ECO:0000256" key="7">
    <source>
        <dbReference type="ARBA" id="ARBA00022989"/>
    </source>
</evidence>
<keyword evidence="6 13" id="KW-0067">ATP-binding</keyword>
<dbReference type="SUPFAM" id="SSF52540">
    <property type="entry name" value="P-loop containing nucleoside triphosphate hydrolases"/>
    <property type="match status" value="1"/>
</dbReference>
<dbReference type="Gene3D" id="3.40.50.300">
    <property type="entry name" value="P-loop containing nucleotide triphosphate hydrolases"/>
    <property type="match status" value="1"/>
</dbReference>
<evidence type="ECO:0000313" key="13">
    <source>
        <dbReference type="EMBL" id="UYN56877.1"/>
    </source>
</evidence>
<feature type="domain" description="ABC transporter" evidence="10">
    <location>
        <begin position="330"/>
        <end position="561"/>
    </location>
</feature>
<evidence type="ECO:0000256" key="3">
    <source>
        <dbReference type="ARBA" id="ARBA00022475"/>
    </source>
</evidence>
<dbReference type="Proteomes" id="UP001164790">
    <property type="component" value="Chromosome"/>
</dbReference>
<dbReference type="Pfam" id="PF00664">
    <property type="entry name" value="ABC_membrane"/>
    <property type="match status" value="1"/>
</dbReference>
<dbReference type="InterPro" id="IPR027417">
    <property type="entry name" value="P-loop_NTPase"/>
</dbReference>
<keyword evidence="8 9" id="KW-0472">Membrane</keyword>
<evidence type="ECO:0000256" key="9">
    <source>
        <dbReference type="SAM" id="Phobius"/>
    </source>
</evidence>
<evidence type="ECO:0000256" key="8">
    <source>
        <dbReference type="ARBA" id="ARBA00023136"/>
    </source>
</evidence>
<keyword evidence="2" id="KW-0813">Transport</keyword>
<dbReference type="Pfam" id="PF00005">
    <property type="entry name" value="ABC_tran"/>
    <property type="match status" value="1"/>
</dbReference>
<evidence type="ECO:0000313" key="15">
    <source>
        <dbReference type="Proteomes" id="UP001164790"/>
    </source>
</evidence>
<evidence type="ECO:0000256" key="2">
    <source>
        <dbReference type="ARBA" id="ARBA00022448"/>
    </source>
</evidence>
<dbReference type="RefSeq" id="WP_167470180.1">
    <property type="nucleotide sequence ID" value="NZ_CP107523.1"/>
</dbReference>
<evidence type="ECO:0000313" key="14">
    <source>
        <dbReference type="Proteomes" id="UP000290475"/>
    </source>
</evidence>
<feature type="domain" description="ABC transmembrane type-1" evidence="11">
    <location>
        <begin position="18"/>
        <end position="298"/>
    </location>
</feature>
<dbReference type="Proteomes" id="UP000290475">
    <property type="component" value="Unassembled WGS sequence"/>
</dbReference>
<reference evidence="12 14" key="1">
    <citation type="submission" date="2017-01" db="EMBL/GenBank/DDBJ databases">
        <title>Lactobacillus chiayiensis sp. nov., a lactic acid bacterium isolated from compost.</title>
        <authorList>
            <person name="Huang C.-H."/>
        </authorList>
    </citation>
    <scope>NUCLEOTIDE SEQUENCE [LARGE SCALE GENOMIC DNA]</scope>
    <source>
        <strain evidence="14">chh01</strain>
        <strain evidence="12">Chh01</strain>
    </source>
</reference>
<dbReference type="Gene3D" id="1.20.1560.10">
    <property type="entry name" value="ABC transporter type 1, transmembrane domain"/>
    <property type="match status" value="1"/>
</dbReference>
<sequence>MLKILFDHMHGWARVSFFLAPIAIMGEALLDLQQPTLMAKIVDVGLARKDMTYVWQTAILMAVIAVAAFVLGAICNAFSSYAALKMGQNLRSHMLAIALADRDPQALKPETLITRITNDVTQMQTMVSMLTRGLIRSPMLLFGGIVMSMIVSPRLSWIVLIALPILAIYIYVVVRRSLPLYTAMQGQVDVMNRIMSENLTGAKTIKAYVLEDHQRAQFNTENHNLQQISQRAVLATVTLAPLIMLVLNLAVVAALAYGGNLAISGNMTTGEIMAFVNYMIQITTAMTNTVNLITTFSRAITSSARVSAVLAEEAGTEATGTLAAPADSTIAFNHVTFGFSKSRPILDDINLTVPSGQWLGIIGSTGSGKTTLIALLTRLYEHYQGNITIGGTDIQQISLASLHKKITVALQNSLLFSGTVERNLNYGAPQATPAQLASGVAIASATEFIGTDYSAPVEEAGKNFSGGQRQRLNLARAIIPDPDILVMDDATSAVDQETNTAIQDALVKNRRNRSTIIISQRVPNIMDCDQIIVMQDGRITAHGTHGELVKSSPFYAQLVQTQLGGEYLD</sequence>
<dbReference type="FunFam" id="3.40.50.300:FF:000221">
    <property type="entry name" value="Multidrug ABC transporter ATP-binding protein"/>
    <property type="match status" value="1"/>
</dbReference>